<evidence type="ECO:0000256" key="3">
    <source>
        <dbReference type="ARBA" id="ARBA00022750"/>
    </source>
</evidence>
<feature type="compositionally biased region" description="Acidic residues" evidence="6">
    <location>
        <begin position="231"/>
        <end position="241"/>
    </location>
</feature>
<evidence type="ECO:0000259" key="7">
    <source>
        <dbReference type="PROSITE" id="PS50158"/>
    </source>
</evidence>
<dbReference type="PANTHER" id="PTHR42648">
    <property type="entry name" value="TRANSPOSASE, PUTATIVE-RELATED"/>
    <property type="match status" value="1"/>
</dbReference>
<keyword evidence="4" id="KW-0378">Hydrolase</keyword>
<keyword evidence="5" id="KW-0862">Zinc</keyword>
<proteinExistence type="predicted"/>
<dbReference type="InterPro" id="IPR036397">
    <property type="entry name" value="RNaseH_sf"/>
</dbReference>
<dbReference type="GO" id="GO:0015074">
    <property type="term" value="P:DNA integration"/>
    <property type="evidence" value="ECO:0007669"/>
    <property type="project" value="InterPro"/>
</dbReference>
<dbReference type="SMART" id="SM00343">
    <property type="entry name" value="ZnF_C2HC"/>
    <property type="match status" value="1"/>
</dbReference>
<dbReference type="CDD" id="cd09272">
    <property type="entry name" value="RNase_HI_RT_Ty1"/>
    <property type="match status" value="1"/>
</dbReference>
<dbReference type="PANTHER" id="PTHR42648:SF32">
    <property type="entry name" value="RIBONUCLEASE H-LIKE DOMAIN, GAG-PRE-INTEGRASE DOMAIN PROTEIN-RELATED"/>
    <property type="match status" value="1"/>
</dbReference>
<dbReference type="Pfam" id="PF07727">
    <property type="entry name" value="RVT_2"/>
    <property type="match status" value="2"/>
</dbReference>
<accession>A0AA38WI87</accession>
<dbReference type="InterPro" id="IPR001878">
    <property type="entry name" value="Znf_CCHC"/>
</dbReference>
<dbReference type="InterPro" id="IPR054722">
    <property type="entry name" value="PolX-like_BBD"/>
</dbReference>
<organism evidence="9 10">
    <name type="scientific">Centaurea solstitialis</name>
    <name type="common">yellow star-thistle</name>
    <dbReference type="NCBI Taxonomy" id="347529"/>
    <lineage>
        <taxon>Eukaryota</taxon>
        <taxon>Viridiplantae</taxon>
        <taxon>Streptophyta</taxon>
        <taxon>Embryophyta</taxon>
        <taxon>Tracheophyta</taxon>
        <taxon>Spermatophyta</taxon>
        <taxon>Magnoliopsida</taxon>
        <taxon>eudicotyledons</taxon>
        <taxon>Gunneridae</taxon>
        <taxon>Pentapetalae</taxon>
        <taxon>asterids</taxon>
        <taxon>campanulids</taxon>
        <taxon>Asterales</taxon>
        <taxon>Asteraceae</taxon>
        <taxon>Carduoideae</taxon>
        <taxon>Cardueae</taxon>
        <taxon>Centaureinae</taxon>
        <taxon>Centaurea</taxon>
    </lineage>
</organism>
<name>A0AA38WI87_9ASTR</name>
<reference evidence="9" key="1">
    <citation type="submission" date="2023-03" db="EMBL/GenBank/DDBJ databases">
        <title>Chromosome-scale reference genome and RAD-based genetic map of yellow starthistle (Centaurea solstitialis) reveal putative structural variation and QTLs associated with invader traits.</title>
        <authorList>
            <person name="Reatini B."/>
            <person name="Cang F.A."/>
            <person name="Jiang Q."/>
            <person name="Mckibben M.T.W."/>
            <person name="Barker M.S."/>
            <person name="Rieseberg L.H."/>
            <person name="Dlugosch K.M."/>
        </authorList>
    </citation>
    <scope>NUCLEOTIDE SEQUENCE</scope>
    <source>
        <strain evidence="9">CAN-66</strain>
        <tissue evidence="9">Leaf</tissue>
    </source>
</reference>
<dbReference type="Gene3D" id="4.10.60.10">
    <property type="entry name" value="Zinc finger, CCHC-type"/>
    <property type="match status" value="1"/>
</dbReference>
<feature type="compositionally biased region" description="Polar residues" evidence="6">
    <location>
        <begin position="934"/>
        <end position="943"/>
    </location>
</feature>
<dbReference type="Pfam" id="PF14223">
    <property type="entry name" value="Retrotran_gag_2"/>
    <property type="match status" value="1"/>
</dbReference>
<dbReference type="EMBL" id="JARYMX010000002">
    <property type="protein sequence ID" value="KAJ9561887.1"/>
    <property type="molecule type" value="Genomic_DNA"/>
</dbReference>
<gene>
    <name evidence="9" type="ORF">OSB04_007047</name>
</gene>
<evidence type="ECO:0000313" key="9">
    <source>
        <dbReference type="EMBL" id="KAJ9561887.1"/>
    </source>
</evidence>
<dbReference type="GO" id="GO:0006508">
    <property type="term" value="P:proteolysis"/>
    <property type="evidence" value="ECO:0007669"/>
    <property type="project" value="UniProtKB-KW"/>
</dbReference>
<protein>
    <recommendedName>
        <fullName evidence="11">Retrovirus-related Pol polyprotein from transposon TNT 1-94</fullName>
    </recommendedName>
</protein>
<feature type="compositionally biased region" description="Polar residues" evidence="6">
    <location>
        <begin position="877"/>
        <end position="902"/>
    </location>
</feature>
<dbReference type="GO" id="GO:0008270">
    <property type="term" value="F:zinc ion binding"/>
    <property type="evidence" value="ECO:0007669"/>
    <property type="project" value="UniProtKB-KW"/>
</dbReference>
<feature type="domain" description="CCHC-type" evidence="7">
    <location>
        <begin position="287"/>
        <end position="301"/>
    </location>
</feature>
<dbReference type="InterPro" id="IPR013103">
    <property type="entry name" value="RVT_2"/>
</dbReference>
<keyword evidence="5" id="KW-0863">Zinc-finger</keyword>
<feature type="region of interest" description="Disordered" evidence="6">
    <location>
        <begin position="385"/>
        <end position="410"/>
    </location>
</feature>
<dbReference type="Pfam" id="PF13976">
    <property type="entry name" value="gag_pre-integrs"/>
    <property type="match status" value="1"/>
</dbReference>
<sequence>MALQAKVTTLIPVLLENLQDNFSLWKTRMELFLSGSDPQIPYFLENGPHVPTQPVHAVPPAGDQPGIPARELVKPVTDWNDEDRRLVNIDTKARSLIAMSLPDDVFHSYESFVHQKDETLSQLHQRFNCLLIDLKTIGTIYLNSKVVTKFMEALPEHWEIYTSYLTMSKDIKTLTLSELYGILLNREQQKKLKRNLIRDTKDSKSTSVALVSDSVPPVATPSSSVTITEIESSDSDMSEDPDFNESLALLTRSFKKFAKKGNFHKKKPLTLTDKPKTEPVDKATGICYNCQGKGHFANDCRYRKSQFAPSSSKSSSKNPKYQRLKGKYKKMKFQRKGKGLIAEDCDWDDVSSDDSSDEEDTQVALMAIIEEPTLALMAKIEEVPEEVPTQAPEASFSTTPEASTSATESASQEKGIWYLDSGCSRHMTGSKFVLSNYREERGPAVTFGGNGKGQTRGYGTLTNGVTTFKRVAYVEGLMHNLLSISQLCDKNHKVSFSKKKCKVKNRHMLISIINMNTSTDNFCFVSRASSDTNWLWHKSLSHLNFKTITQLCINNLVVGLPDFCYTNVSLCSACEKGKQTRASFKSKQISSISSPLQLLHMDLFGPINVQSIAGKKYTLVIVDEYSRYTLVFFLRSKSDAPEEIILFVRKMERLNNLTVRSIRSDHGTEFKNSTLEIFFDQKGISQNFSSVRTPQQNGVAERRNRTLIEAARSMLSEANLATQFWVEAVNAACYTQNRSLIVKRFRRTPYELFRNRKPSIEHLHIFGCVCYILNNKDNLGKFDSKSDDGIFLGYSSISKTYRVQTIEETIHVKFDESGPTFPHPHKNSEINQWADSLFQVPDIPIADPSPQDLPDGFEEDPPTPPTQISLCPIINATPITQVTPPEPDQPTNSEDFSQTTVSEPAPTNLLPDPSVNEASTSGQTKDHPIDQVLGNPSSGVKTRRQSGNICLYVNFISENEPKEIDDALRDPAWVSAMQEELAEFIRNNVWLLVPRPRKRTIIGSKWIFRNKLDEIGMIIRNKARLVAQGYRQEEGIDYDETFAPVARLEAIRLFLAFAAHMNFKPPGFVDPKFPDHVYKLNKALYGLKQAPRAWYDTLSTFLLSKGFVCGKIDSTLFLKKYPKHILLVQIYVDDIIFGSTNPKLCEKFELLMKSEYKMSMMGELTFFLGLQIKQSEKGIFINQGKYVHEMLKKFDLTSCTPMKTPMAHPLSLDKDSKGKPVDVTLYRGMIGSLLYLTASRPDIMYSTCLCARYQAEPKESHLTAVKRIFRYLKGTPNLGLWYSKDSGFDLTAYSDSDFAGCKIDRKSTTGGCHLLGGKLVSWTSKKQKFVSTSTAEAEYVAAGICCAQVLWLRNQLQDYDIQLSKISIYCDNTSAIAIANNPVLHSKTKHIEVRYHFIRDHVMNGDIEFHFVPTEYQLADLFTKPLDVTRFNMLISELGMLNPE</sequence>
<dbReference type="Pfam" id="PF25597">
    <property type="entry name" value="SH3_retrovirus"/>
    <property type="match status" value="1"/>
</dbReference>
<dbReference type="GO" id="GO:0003676">
    <property type="term" value="F:nucleic acid binding"/>
    <property type="evidence" value="ECO:0007669"/>
    <property type="project" value="InterPro"/>
</dbReference>
<dbReference type="InterPro" id="IPR036875">
    <property type="entry name" value="Znf_CCHC_sf"/>
</dbReference>
<evidence type="ECO:0000256" key="2">
    <source>
        <dbReference type="ARBA" id="ARBA00022723"/>
    </source>
</evidence>
<feature type="compositionally biased region" description="Low complexity" evidence="6">
    <location>
        <begin position="393"/>
        <end position="410"/>
    </location>
</feature>
<evidence type="ECO:0000256" key="1">
    <source>
        <dbReference type="ARBA" id="ARBA00022670"/>
    </source>
</evidence>
<dbReference type="PROSITE" id="PS50994">
    <property type="entry name" value="INTEGRASE"/>
    <property type="match status" value="1"/>
</dbReference>
<dbReference type="SUPFAM" id="SSF56672">
    <property type="entry name" value="DNA/RNA polymerases"/>
    <property type="match status" value="1"/>
</dbReference>
<dbReference type="InterPro" id="IPR012337">
    <property type="entry name" value="RNaseH-like_sf"/>
</dbReference>
<dbReference type="InterPro" id="IPR043502">
    <property type="entry name" value="DNA/RNA_pol_sf"/>
</dbReference>
<dbReference type="Proteomes" id="UP001172457">
    <property type="component" value="Chromosome 2"/>
</dbReference>
<dbReference type="SUPFAM" id="SSF57756">
    <property type="entry name" value="Retrovirus zinc finger-like domains"/>
    <property type="match status" value="1"/>
</dbReference>
<dbReference type="Gene3D" id="3.30.420.10">
    <property type="entry name" value="Ribonuclease H-like superfamily/Ribonuclease H"/>
    <property type="match status" value="1"/>
</dbReference>
<evidence type="ECO:0000256" key="4">
    <source>
        <dbReference type="ARBA" id="ARBA00022801"/>
    </source>
</evidence>
<evidence type="ECO:0000256" key="6">
    <source>
        <dbReference type="SAM" id="MobiDB-lite"/>
    </source>
</evidence>
<dbReference type="InterPro" id="IPR057670">
    <property type="entry name" value="SH3_retrovirus"/>
</dbReference>
<dbReference type="Pfam" id="PF22936">
    <property type="entry name" value="Pol_BBD"/>
    <property type="match status" value="1"/>
</dbReference>
<feature type="domain" description="Integrase catalytic" evidence="8">
    <location>
        <begin position="591"/>
        <end position="757"/>
    </location>
</feature>
<evidence type="ECO:0008006" key="11">
    <source>
        <dbReference type="Google" id="ProtNLM"/>
    </source>
</evidence>
<dbReference type="Pfam" id="PF00098">
    <property type="entry name" value="zf-CCHC"/>
    <property type="match status" value="1"/>
</dbReference>
<keyword evidence="2" id="KW-0479">Metal-binding</keyword>
<dbReference type="PROSITE" id="PS50158">
    <property type="entry name" value="ZF_CCHC"/>
    <property type="match status" value="1"/>
</dbReference>
<keyword evidence="10" id="KW-1185">Reference proteome</keyword>
<evidence type="ECO:0000313" key="10">
    <source>
        <dbReference type="Proteomes" id="UP001172457"/>
    </source>
</evidence>
<keyword evidence="3" id="KW-0064">Aspartyl protease</keyword>
<comment type="caution">
    <text evidence="9">The sequence shown here is derived from an EMBL/GenBank/DDBJ whole genome shotgun (WGS) entry which is preliminary data.</text>
</comment>
<dbReference type="Pfam" id="PF00665">
    <property type="entry name" value="rve"/>
    <property type="match status" value="1"/>
</dbReference>
<keyword evidence="1" id="KW-0645">Protease</keyword>
<dbReference type="SUPFAM" id="SSF53098">
    <property type="entry name" value="Ribonuclease H-like"/>
    <property type="match status" value="1"/>
</dbReference>
<feature type="region of interest" description="Disordered" evidence="6">
    <location>
        <begin position="842"/>
        <end position="943"/>
    </location>
</feature>
<dbReference type="InterPro" id="IPR039537">
    <property type="entry name" value="Retrotran_Ty1/copia-like"/>
</dbReference>
<dbReference type="InterPro" id="IPR025724">
    <property type="entry name" value="GAG-pre-integrase_dom"/>
</dbReference>
<dbReference type="GO" id="GO:0004190">
    <property type="term" value="F:aspartic-type endopeptidase activity"/>
    <property type="evidence" value="ECO:0007669"/>
    <property type="project" value="UniProtKB-KW"/>
</dbReference>
<evidence type="ECO:0000259" key="8">
    <source>
        <dbReference type="PROSITE" id="PS50994"/>
    </source>
</evidence>
<dbReference type="InterPro" id="IPR001584">
    <property type="entry name" value="Integrase_cat-core"/>
</dbReference>
<evidence type="ECO:0000256" key="5">
    <source>
        <dbReference type="PROSITE-ProRule" id="PRU00047"/>
    </source>
</evidence>
<feature type="region of interest" description="Disordered" evidence="6">
    <location>
        <begin position="222"/>
        <end position="241"/>
    </location>
</feature>